<evidence type="ECO:0000256" key="6">
    <source>
        <dbReference type="ARBA" id="ARBA00048859"/>
    </source>
</evidence>
<comment type="caution">
    <text evidence="10">The sequence shown here is derived from an EMBL/GenBank/DDBJ whole genome shotgun (WGS) entry which is preliminary data.</text>
</comment>
<feature type="binding site" evidence="7">
    <location>
        <position position="47"/>
    </location>
    <ligand>
        <name>carbamoyl phosphate</name>
        <dbReference type="ChEBI" id="CHEBI:58228"/>
    </ligand>
</feature>
<comment type="function">
    <text evidence="5 7">Catalyzes the condensation of carbamoyl phosphate and aspartate to form carbamoyl aspartate and inorganic phosphate, the committed step in the de novo pyrimidine nucleotide biosynthesis pathway.</text>
</comment>
<dbReference type="Gene3D" id="3.40.50.1370">
    <property type="entry name" value="Aspartate/ornithine carbamoyltransferase"/>
    <property type="match status" value="2"/>
</dbReference>
<feature type="binding site" evidence="7">
    <location>
        <position position="123"/>
    </location>
    <ligand>
        <name>carbamoyl phosphate</name>
        <dbReference type="ChEBI" id="CHEBI:58228"/>
    </ligand>
</feature>
<sequence length="299" mass="33858">MIKLSRLSTDSISGILSEALDFANGKVVKAKSDVFVANLFFEDSTRTKVSFEIAEKKLGLHLVQFDEKKSSINKGETLLDTIKTLEAIGINVAVIRHQQTRYYDELKDARLALVNAGDGVGHHPSQAILDLMTIKQEFGDFKGLKVGIVGDVKHSRVANSNADTLRRLGAKVYFSGPVDWFDEAMLVNGTYLSFDNLLKEVDVLMMLRIQHERHQEKMKLTASEYLKKYGLTKEREKKMKPNAIIMHPAPINRGVEIDGDLVECKRSRIFKQMSNGVYARMAILKYVLEKQSFEFEEIK</sequence>
<dbReference type="PROSITE" id="PS00097">
    <property type="entry name" value="CARBAMOYLTRANSFERASE"/>
    <property type="match status" value="1"/>
</dbReference>
<feature type="binding site" evidence="7">
    <location>
        <position position="250"/>
    </location>
    <ligand>
        <name>carbamoyl phosphate</name>
        <dbReference type="ChEBI" id="CHEBI:58228"/>
    </ligand>
</feature>
<feature type="binding site" evidence="7">
    <location>
        <position position="249"/>
    </location>
    <ligand>
        <name>carbamoyl phosphate</name>
        <dbReference type="ChEBI" id="CHEBI:58228"/>
    </ligand>
</feature>
<feature type="binding site" evidence="7">
    <location>
        <position position="46"/>
    </location>
    <ligand>
        <name>carbamoyl phosphate</name>
        <dbReference type="ChEBI" id="CHEBI:58228"/>
    </ligand>
</feature>
<evidence type="ECO:0000256" key="7">
    <source>
        <dbReference type="HAMAP-Rule" id="MF_00001"/>
    </source>
</evidence>
<evidence type="ECO:0000256" key="4">
    <source>
        <dbReference type="ARBA" id="ARBA00022975"/>
    </source>
</evidence>
<comment type="pathway">
    <text evidence="1 7">Pyrimidine metabolism; UMP biosynthesis via de novo pathway; (S)-dihydroorotate from bicarbonate: step 2/3.</text>
</comment>
<proteinExistence type="inferred from homology"/>
<name>A0ABQ2NLZ7_9FLAO</name>
<evidence type="ECO:0000259" key="9">
    <source>
        <dbReference type="Pfam" id="PF02729"/>
    </source>
</evidence>
<dbReference type="InterPro" id="IPR006132">
    <property type="entry name" value="Asp/Orn_carbamoyltranf_P-bd"/>
</dbReference>
<keyword evidence="11" id="KW-1185">Reference proteome</keyword>
<dbReference type="PRINTS" id="PR00101">
    <property type="entry name" value="ATCASE"/>
</dbReference>
<dbReference type="Pfam" id="PF00185">
    <property type="entry name" value="OTCace"/>
    <property type="match status" value="1"/>
</dbReference>
<keyword evidence="4 7" id="KW-0665">Pyrimidine biosynthesis</keyword>
<dbReference type="HAMAP" id="MF_00001">
    <property type="entry name" value="Asp_carb_tr"/>
    <property type="match status" value="1"/>
</dbReference>
<comment type="subunit">
    <text evidence="7">Heterododecamer (2C3:3R2) of six catalytic PyrB chains organized as two trimers (C3), and six regulatory PyrI chains organized as three dimers (R2).</text>
</comment>
<dbReference type="InterPro" id="IPR002082">
    <property type="entry name" value="Asp_carbamoyltransf"/>
</dbReference>
<comment type="similarity">
    <text evidence="2 7">Belongs to the aspartate/ornithine carbamoyltransferase superfamily. ATCase family.</text>
</comment>
<feature type="binding site" evidence="7">
    <location>
        <position position="208"/>
    </location>
    <ligand>
        <name>L-aspartate</name>
        <dbReference type="ChEBI" id="CHEBI:29991"/>
    </ligand>
</feature>
<dbReference type="RefSeq" id="WP_188616698.1">
    <property type="nucleotide sequence ID" value="NZ_BMLV01000001.1"/>
</dbReference>
<dbReference type="InterPro" id="IPR006130">
    <property type="entry name" value="Asp/Orn_carbamoylTrfase"/>
</dbReference>
<evidence type="ECO:0000259" key="8">
    <source>
        <dbReference type="Pfam" id="PF00185"/>
    </source>
</evidence>
<dbReference type="EMBL" id="BMLV01000001">
    <property type="protein sequence ID" value="GGP02492.1"/>
    <property type="molecule type" value="Genomic_DNA"/>
</dbReference>
<dbReference type="EC" id="2.1.3.2" evidence="7"/>
<evidence type="ECO:0000313" key="11">
    <source>
        <dbReference type="Proteomes" id="UP000620064"/>
    </source>
</evidence>
<dbReference type="PANTHER" id="PTHR45753:SF6">
    <property type="entry name" value="ASPARTATE CARBAMOYLTRANSFERASE"/>
    <property type="match status" value="1"/>
</dbReference>
<evidence type="ECO:0000256" key="3">
    <source>
        <dbReference type="ARBA" id="ARBA00022679"/>
    </source>
</evidence>
<feature type="domain" description="Aspartate/ornithine carbamoyltransferase carbamoyl-P binding" evidence="9">
    <location>
        <begin position="2"/>
        <end position="136"/>
    </location>
</feature>
<dbReference type="InterPro" id="IPR006131">
    <property type="entry name" value="Asp_carbamoyltransf_Asp/Orn-bd"/>
</dbReference>
<evidence type="ECO:0000313" key="10">
    <source>
        <dbReference type="EMBL" id="GGP02492.1"/>
    </source>
</evidence>
<accession>A0ABQ2NLZ7</accession>
<dbReference type="Proteomes" id="UP000620064">
    <property type="component" value="Unassembled WGS sequence"/>
</dbReference>
<evidence type="ECO:0000256" key="5">
    <source>
        <dbReference type="ARBA" id="ARBA00043884"/>
    </source>
</evidence>
<feature type="binding site" evidence="7">
    <location>
        <position position="156"/>
    </location>
    <ligand>
        <name>L-aspartate</name>
        <dbReference type="ChEBI" id="CHEBI:29991"/>
    </ligand>
</feature>
<dbReference type="NCBIfam" id="TIGR00670">
    <property type="entry name" value="asp_carb_tr"/>
    <property type="match status" value="1"/>
</dbReference>
<evidence type="ECO:0000256" key="2">
    <source>
        <dbReference type="ARBA" id="ARBA00008896"/>
    </source>
</evidence>
<reference evidence="11" key="1">
    <citation type="journal article" date="2019" name="Int. J. Syst. Evol. Microbiol.">
        <title>The Global Catalogue of Microorganisms (GCM) 10K type strain sequencing project: providing services to taxonomists for standard genome sequencing and annotation.</title>
        <authorList>
            <consortium name="The Broad Institute Genomics Platform"/>
            <consortium name="The Broad Institute Genome Sequencing Center for Infectious Disease"/>
            <person name="Wu L."/>
            <person name="Ma J."/>
        </authorList>
    </citation>
    <scope>NUCLEOTIDE SEQUENCE [LARGE SCALE GENOMIC DNA]</scope>
    <source>
        <strain evidence="11">CGMCC 1.7656</strain>
    </source>
</reference>
<dbReference type="SUPFAM" id="SSF53671">
    <property type="entry name" value="Aspartate/ornithine carbamoyltransferase"/>
    <property type="match status" value="1"/>
</dbReference>
<dbReference type="Pfam" id="PF02729">
    <property type="entry name" value="OTCace_N"/>
    <property type="match status" value="1"/>
</dbReference>
<dbReference type="NCBIfam" id="NF002032">
    <property type="entry name" value="PRK00856.1"/>
    <property type="match status" value="1"/>
</dbReference>
<organism evidence="10 11">
    <name type="scientific">Cloacibacterium rupense</name>
    <dbReference type="NCBI Taxonomy" id="517423"/>
    <lineage>
        <taxon>Bacteria</taxon>
        <taxon>Pseudomonadati</taxon>
        <taxon>Bacteroidota</taxon>
        <taxon>Flavobacteriia</taxon>
        <taxon>Flavobacteriales</taxon>
        <taxon>Weeksellaceae</taxon>
    </lineage>
</organism>
<feature type="binding site" evidence="7">
    <location>
        <position position="96"/>
    </location>
    <ligand>
        <name>carbamoyl phosphate</name>
        <dbReference type="ChEBI" id="CHEBI:58228"/>
    </ligand>
</feature>
<dbReference type="PRINTS" id="PR00100">
    <property type="entry name" value="AOTCASE"/>
</dbReference>
<protein>
    <recommendedName>
        <fullName evidence="7">Aspartate carbamoyltransferase</fullName>
        <ecNumber evidence="7">2.1.3.2</ecNumber>
    </recommendedName>
    <alternativeName>
        <fullName evidence="7">Aspartate transcarbamylase</fullName>
        <shortName evidence="7">ATCase</shortName>
    </alternativeName>
</protein>
<keyword evidence="3 7" id="KW-0808">Transferase</keyword>
<comment type="catalytic activity">
    <reaction evidence="6 7">
        <text>carbamoyl phosphate + L-aspartate = N-carbamoyl-L-aspartate + phosphate + H(+)</text>
        <dbReference type="Rhea" id="RHEA:20013"/>
        <dbReference type="ChEBI" id="CHEBI:15378"/>
        <dbReference type="ChEBI" id="CHEBI:29991"/>
        <dbReference type="ChEBI" id="CHEBI:32814"/>
        <dbReference type="ChEBI" id="CHEBI:43474"/>
        <dbReference type="ChEBI" id="CHEBI:58228"/>
        <dbReference type="EC" id="2.1.3.2"/>
    </reaction>
</comment>
<feature type="binding site" evidence="7">
    <location>
        <position position="74"/>
    </location>
    <ligand>
        <name>L-aspartate</name>
        <dbReference type="ChEBI" id="CHEBI:29991"/>
    </ligand>
</feature>
<feature type="binding site" evidence="7">
    <location>
        <position position="126"/>
    </location>
    <ligand>
        <name>carbamoyl phosphate</name>
        <dbReference type="ChEBI" id="CHEBI:58228"/>
    </ligand>
</feature>
<feature type="domain" description="Aspartate/ornithine carbamoyltransferase Asp/Orn-binding" evidence="8">
    <location>
        <begin position="142"/>
        <end position="286"/>
    </location>
</feature>
<dbReference type="InterPro" id="IPR036901">
    <property type="entry name" value="Asp/Orn_carbamoylTrfase_sf"/>
</dbReference>
<gene>
    <name evidence="7 10" type="primary">pyrB</name>
    <name evidence="10" type="ORF">GCM10010992_07090</name>
</gene>
<dbReference type="PANTHER" id="PTHR45753">
    <property type="entry name" value="ORNITHINE CARBAMOYLTRANSFERASE, MITOCHONDRIAL"/>
    <property type="match status" value="1"/>
</dbReference>
<evidence type="ECO:0000256" key="1">
    <source>
        <dbReference type="ARBA" id="ARBA00004852"/>
    </source>
</evidence>